<dbReference type="AlphaFoldDB" id="A0A9X2LB27"/>
<dbReference type="PROSITE" id="PS51257">
    <property type="entry name" value="PROKAR_LIPOPROTEIN"/>
    <property type="match status" value="1"/>
</dbReference>
<evidence type="ECO:0000313" key="3">
    <source>
        <dbReference type="Proteomes" id="UP001142610"/>
    </source>
</evidence>
<name>A0A9X2LB27_9PROT</name>
<dbReference type="InterPro" id="IPR045500">
    <property type="entry name" value="DUF6491"/>
</dbReference>
<sequence>MKAFRDGTITGALLLALAACASGEALGDQAANGAVLPQDDLNVGEELSSACFTGQVNAFAQWDGGEGIILRRGVNDRYLLTFVEPCLPLGDAQSIALGNGPAGSSCIGSGDQVFFSRSVFGTRGASPFDQGVCRVRAVFRYDDSGTGGETE</sequence>
<proteinExistence type="predicted"/>
<dbReference type="EMBL" id="JANIBC010000017">
    <property type="protein sequence ID" value="MCQ8186387.1"/>
    <property type="molecule type" value="Genomic_DNA"/>
</dbReference>
<evidence type="ECO:0000313" key="2">
    <source>
        <dbReference type="EMBL" id="MCQ8186387.1"/>
    </source>
</evidence>
<accession>A0A9X2LB27</accession>
<dbReference type="Pfam" id="PF20101">
    <property type="entry name" value="DUF6491"/>
    <property type="match status" value="1"/>
</dbReference>
<evidence type="ECO:0000256" key="1">
    <source>
        <dbReference type="SAM" id="SignalP"/>
    </source>
</evidence>
<dbReference type="RefSeq" id="WP_256620303.1">
    <property type="nucleotide sequence ID" value="NZ_JANIBC010000017.1"/>
</dbReference>
<reference evidence="2" key="1">
    <citation type="submission" date="2022-07" db="EMBL/GenBank/DDBJ databases">
        <title>Parvularcula maris sp. nov., an algicidal bacterium isolated from seawater.</title>
        <authorList>
            <person name="Li F."/>
        </authorList>
    </citation>
    <scope>NUCLEOTIDE SEQUENCE</scope>
    <source>
        <strain evidence="2">BGMRC 0090</strain>
    </source>
</reference>
<gene>
    <name evidence="2" type="ORF">NOG11_13455</name>
</gene>
<feature type="chain" id="PRO_5040849220" evidence="1">
    <location>
        <begin position="28"/>
        <end position="151"/>
    </location>
</feature>
<keyword evidence="1" id="KW-0732">Signal</keyword>
<organism evidence="2 3">
    <name type="scientific">Parvularcula maris</name>
    <dbReference type="NCBI Taxonomy" id="2965077"/>
    <lineage>
        <taxon>Bacteria</taxon>
        <taxon>Pseudomonadati</taxon>
        <taxon>Pseudomonadota</taxon>
        <taxon>Alphaproteobacteria</taxon>
        <taxon>Parvularculales</taxon>
        <taxon>Parvularculaceae</taxon>
        <taxon>Parvularcula</taxon>
    </lineage>
</organism>
<dbReference type="Proteomes" id="UP001142610">
    <property type="component" value="Unassembled WGS sequence"/>
</dbReference>
<protein>
    <submittedName>
        <fullName evidence="2">DUF6491 family protein</fullName>
    </submittedName>
</protein>
<keyword evidence="3" id="KW-1185">Reference proteome</keyword>
<feature type="signal peptide" evidence="1">
    <location>
        <begin position="1"/>
        <end position="27"/>
    </location>
</feature>
<comment type="caution">
    <text evidence="2">The sequence shown here is derived from an EMBL/GenBank/DDBJ whole genome shotgun (WGS) entry which is preliminary data.</text>
</comment>